<proteinExistence type="predicted"/>
<protein>
    <submittedName>
        <fullName evidence="2">Uncharacterized protein</fullName>
    </submittedName>
</protein>
<evidence type="ECO:0000313" key="3">
    <source>
        <dbReference type="Proteomes" id="UP001444661"/>
    </source>
</evidence>
<dbReference type="Proteomes" id="UP001444661">
    <property type="component" value="Unassembled WGS sequence"/>
</dbReference>
<feature type="compositionally biased region" description="Low complexity" evidence="1">
    <location>
        <begin position="46"/>
        <end position="57"/>
    </location>
</feature>
<name>A0ABR1SI81_9PEZI</name>
<accession>A0ABR1SI81</accession>
<comment type="caution">
    <text evidence="2">The sequence shown here is derived from an EMBL/GenBank/DDBJ whole genome shotgun (WGS) entry which is preliminary data.</text>
</comment>
<organism evidence="2 3">
    <name type="scientific">Apiospora rasikravindrae</name>
    <dbReference type="NCBI Taxonomy" id="990691"/>
    <lineage>
        <taxon>Eukaryota</taxon>
        <taxon>Fungi</taxon>
        <taxon>Dikarya</taxon>
        <taxon>Ascomycota</taxon>
        <taxon>Pezizomycotina</taxon>
        <taxon>Sordariomycetes</taxon>
        <taxon>Xylariomycetidae</taxon>
        <taxon>Amphisphaeriales</taxon>
        <taxon>Apiosporaceae</taxon>
        <taxon>Apiospora</taxon>
    </lineage>
</organism>
<gene>
    <name evidence="2" type="ORF">PG993_009008</name>
</gene>
<sequence>MAAPSGNTVANMAAAIAAALPQKPTNPQGALEVSAGSPEIKPDPVPDTSTSSASDVAAPPPMPHTSSHRALRNGPSPQKGSGQDRFRQMISGQAIGKALPLCSSDPVSTAAWPQPPRARKWRPTTRAWSRSRAQILAALPP</sequence>
<dbReference type="EMBL" id="JAQQWK010000009">
    <property type="protein sequence ID" value="KAK8034013.1"/>
    <property type="molecule type" value="Genomic_DNA"/>
</dbReference>
<keyword evidence="3" id="KW-1185">Reference proteome</keyword>
<reference evidence="2 3" key="1">
    <citation type="submission" date="2023-01" db="EMBL/GenBank/DDBJ databases">
        <title>Analysis of 21 Apiospora genomes using comparative genomics revels a genus with tremendous synthesis potential of carbohydrate active enzymes and secondary metabolites.</title>
        <authorList>
            <person name="Sorensen T."/>
        </authorList>
    </citation>
    <scope>NUCLEOTIDE SEQUENCE [LARGE SCALE GENOMIC DNA]</scope>
    <source>
        <strain evidence="2 3">CBS 33761</strain>
    </source>
</reference>
<evidence type="ECO:0000256" key="1">
    <source>
        <dbReference type="SAM" id="MobiDB-lite"/>
    </source>
</evidence>
<feature type="region of interest" description="Disordered" evidence="1">
    <location>
        <begin position="23"/>
        <end position="127"/>
    </location>
</feature>
<evidence type="ECO:0000313" key="2">
    <source>
        <dbReference type="EMBL" id="KAK8034013.1"/>
    </source>
</evidence>